<dbReference type="InterPro" id="IPR013022">
    <property type="entry name" value="Xyl_isomerase-like_TIM-brl"/>
</dbReference>
<sequence length="268" mass="28233">MSRTLSVAHLTAIDLAPPAFIEAAAEAGFDAVGLRLLRVTEDSPGYPLMEDPAAMRATRAALRTFGLYVSDVEFVRLTPETEIAPLLPLLDAGAELGARHVITAPYDPDPARLADTLGALHEAAAARGLGAVLEFFTWTPVPDLATCRSVVEQAGPDVGMLVDSLHFDRSGSTLAQLAEVPPHRLPFAHLCDARVHPPYTTEQLLETARAERLPPGEGEIDLAGVLEALPPDTPLGLEVPMAGLAAREGPAAVLARVAQAARRLTGDG</sequence>
<organism evidence="2 3">
    <name type="scientific">Salipiger mucosus DSM 16094</name>
    <dbReference type="NCBI Taxonomy" id="1123237"/>
    <lineage>
        <taxon>Bacteria</taxon>
        <taxon>Pseudomonadati</taxon>
        <taxon>Pseudomonadota</taxon>
        <taxon>Alphaproteobacteria</taxon>
        <taxon>Rhodobacterales</taxon>
        <taxon>Roseobacteraceae</taxon>
        <taxon>Salipiger</taxon>
    </lineage>
</organism>
<keyword evidence="3" id="KW-1185">Reference proteome</keyword>
<dbReference type="Pfam" id="PF01261">
    <property type="entry name" value="AP_endonuc_2"/>
    <property type="match status" value="1"/>
</dbReference>
<dbReference type="OrthoDB" id="9072761at2"/>
<dbReference type="eggNOG" id="COG1082">
    <property type="taxonomic scope" value="Bacteria"/>
</dbReference>
<dbReference type="AlphaFoldDB" id="S9Q3A6"/>
<dbReference type="HOGENOM" id="CLU_035063_4_0_5"/>
<dbReference type="InterPro" id="IPR036237">
    <property type="entry name" value="Xyl_isomerase-like_sf"/>
</dbReference>
<dbReference type="SUPFAM" id="SSF51658">
    <property type="entry name" value="Xylose isomerase-like"/>
    <property type="match status" value="1"/>
</dbReference>
<dbReference type="Proteomes" id="UP000015347">
    <property type="component" value="Unassembled WGS sequence"/>
</dbReference>
<proteinExistence type="predicted"/>
<dbReference type="STRING" id="1123237.Salmuc_03108"/>
<accession>S9Q3A6</accession>
<keyword evidence="2" id="KW-0413">Isomerase</keyword>
<dbReference type="RefSeq" id="WP_020041219.1">
    <property type="nucleotide sequence ID" value="NZ_KE557287.1"/>
</dbReference>
<evidence type="ECO:0000259" key="1">
    <source>
        <dbReference type="Pfam" id="PF01261"/>
    </source>
</evidence>
<gene>
    <name evidence="2" type="ORF">Salmuc_03108</name>
</gene>
<dbReference type="PANTHER" id="PTHR12110:SF48">
    <property type="entry name" value="BLL3656 PROTEIN"/>
    <property type="match status" value="1"/>
</dbReference>
<dbReference type="GO" id="GO:0016853">
    <property type="term" value="F:isomerase activity"/>
    <property type="evidence" value="ECO:0007669"/>
    <property type="project" value="UniProtKB-KW"/>
</dbReference>
<name>S9Q3A6_9RHOB</name>
<feature type="domain" description="Xylose isomerase-like TIM barrel" evidence="1">
    <location>
        <begin position="21"/>
        <end position="249"/>
    </location>
</feature>
<dbReference type="PANTHER" id="PTHR12110">
    <property type="entry name" value="HYDROXYPYRUVATE ISOMERASE"/>
    <property type="match status" value="1"/>
</dbReference>
<dbReference type="InterPro" id="IPR050312">
    <property type="entry name" value="IolE/XylAMocC-like"/>
</dbReference>
<evidence type="ECO:0000313" key="2">
    <source>
        <dbReference type="EMBL" id="EPX75821.1"/>
    </source>
</evidence>
<dbReference type="Gene3D" id="3.20.20.150">
    <property type="entry name" value="Divalent-metal-dependent TIM barrel enzymes"/>
    <property type="match status" value="1"/>
</dbReference>
<reference evidence="3" key="1">
    <citation type="journal article" date="2014" name="Stand. Genomic Sci.">
        <title>Genome sequence of the exopolysaccharide-producing Salipiger mucosus type strain (DSM 16094(T)), a moderately halophilic member of the Roseobacter clade.</title>
        <authorList>
            <person name="Riedel T."/>
            <person name="Spring S."/>
            <person name="Fiebig A."/>
            <person name="Petersen J."/>
            <person name="Kyrpides N.C."/>
            <person name="Goker M."/>
            <person name="Klenk H.P."/>
        </authorList>
    </citation>
    <scope>NUCLEOTIDE SEQUENCE [LARGE SCALE GENOMIC DNA]</scope>
    <source>
        <strain evidence="3">DSM 16094</strain>
    </source>
</reference>
<evidence type="ECO:0000313" key="3">
    <source>
        <dbReference type="Proteomes" id="UP000015347"/>
    </source>
</evidence>
<comment type="caution">
    <text evidence="2">The sequence shown here is derived from an EMBL/GenBank/DDBJ whole genome shotgun (WGS) entry which is preliminary data.</text>
</comment>
<dbReference type="EMBL" id="APVH01000066">
    <property type="protein sequence ID" value="EPX75821.1"/>
    <property type="molecule type" value="Genomic_DNA"/>
</dbReference>
<protein>
    <submittedName>
        <fullName evidence="2">Sugar phosphate isomerase/epimerase</fullName>
    </submittedName>
</protein>